<dbReference type="EMBL" id="JBHSQE010000009">
    <property type="protein sequence ID" value="MFC6147026.1"/>
    <property type="molecule type" value="Genomic_DNA"/>
</dbReference>
<evidence type="ECO:0000256" key="2">
    <source>
        <dbReference type="ARBA" id="ARBA00022801"/>
    </source>
</evidence>
<organism evidence="4 5">
    <name type="scientific">Corynebacterium nasicanis</name>
    <dbReference type="NCBI Taxonomy" id="1448267"/>
    <lineage>
        <taxon>Bacteria</taxon>
        <taxon>Bacillati</taxon>
        <taxon>Actinomycetota</taxon>
        <taxon>Actinomycetes</taxon>
        <taxon>Mycobacteriales</taxon>
        <taxon>Corynebacteriaceae</taxon>
        <taxon>Corynebacterium</taxon>
    </lineage>
</organism>
<dbReference type="PANTHER" id="PTHR21660">
    <property type="entry name" value="THIOESTERASE SUPERFAMILY MEMBER-RELATED"/>
    <property type="match status" value="1"/>
</dbReference>
<evidence type="ECO:0000256" key="1">
    <source>
        <dbReference type="ARBA" id="ARBA00008324"/>
    </source>
</evidence>
<dbReference type="CDD" id="cd03443">
    <property type="entry name" value="PaaI_thioesterase"/>
    <property type="match status" value="1"/>
</dbReference>
<dbReference type="InterPro" id="IPR039298">
    <property type="entry name" value="ACOT13"/>
</dbReference>
<name>A0ABW1QCA7_9CORY</name>
<dbReference type="InterPro" id="IPR029069">
    <property type="entry name" value="HotDog_dom_sf"/>
</dbReference>
<dbReference type="GO" id="GO:0016787">
    <property type="term" value="F:hydrolase activity"/>
    <property type="evidence" value="ECO:0007669"/>
    <property type="project" value="UniProtKB-KW"/>
</dbReference>
<reference evidence="5" key="1">
    <citation type="journal article" date="2019" name="Int. J. Syst. Evol. Microbiol.">
        <title>The Global Catalogue of Microorganisms (GCM) 10K type strain sequencing project: providing services to taxonomists for standard genome sequencing and annotation.</title>
        <authorList>
            <consortium name="The Broad Institute Genomics Platform"/>
            <consortium name="The Broad Institute Genome Sequencing Center for Infectious Disease"/>
            <person name="Wu L."/>
            <person name="Ma J."/>
        </authorList>
    </citation>
    <scope>NUCLEOTIDE SEQUENCE [LARGE SCALE GENOMIC DNA]</scope>
    <source>
        <strain evidence="5">CCUG 51943</strain>
    </source>
</reference>
<feature type="domain" description="Thioesterase" evidence="3">
    <location>
        <begin position="188"/>
        <end position="261"/>
    </location>
</feature>
<comment type="caution">
    <text evidence="4">The sequence shown here is derived from an EMBL/GenBank/DDBJ whole genome shotgun (WGS) entry which is preliminary data.</text>
</comment>
<comment type="similarity">
    <text evidence="1">Belongs to the thioesterase PaaI family.</text>
</comment>
<gene>
    <name evidence="4" type="ORF">ACFPUZ_09435</name>
</gene>
<protein>
    <submittedName>
        <fullName evidence="4">PaaI family thioesterase</fullName>
        <ecNumber evidence="4">3.1.2.-</ecNumber>
    </submittedName>
</protein>
<accession>A0ABW1QCA7</accession>
<keyword evidence="2 4" id="KW-0378">Hydrolase</keyword>
<keyword evidence="5" id="KW-1185">Reference proteome</keyword>
<dbReference type="Gene3D" id="3.10.129.10">
    <property type="entry name" value="Hotdog Thioesterase"/>
    <property type="match status" value="2"/>
</dbReference>
<dbReference type="EC" id="3.1.2.-" evidence="4"/>
<dbReference type="PANTHER" id="PTHR21660:SF1">
    <property type="entry name" value="ACYL-COENZYME A THIOESTERASE 13"/>
    <property type="match status" value="1"/>
</dbReference>
<dbReference type="Pfam" id="PF03061">
    <property type="entry name" value="4HBT"/>
    <property type="match status" value="1"/>
</dbReference>
<dbReference type="RefSeq" id="WP_377001666.1">
    <property type="nucleotide sequence ID" value="NZ_JBHSQE010000009.1"/>
</dbReference>
<proteinExistence type="inferred from homology"/>
<dbReference type="InterPro" id="IPR006683">
    <property type="entry name" value="Thioestr_dom"/>
</dbReference>
<evidence type="ECO:0000313" key="4">
    <source>
        <dbReference type="EMBL" id="MFC6147026.1"/>
    </source>
</evidence>
<evidence type="ECO:0000313" key="5">
    <source>
        <dbReference type="Proteomes" id="UP001596244"/>
    </source>
</evidence>
<dbReference type="Proteomes" id="UP001596244">
    <property type="component" value="Unassembled WGS sequence"/>
</dbReference>
<sequence>MHTLAAQLPVPFYRGVPEVTFGVDMVSTAGGQACATMTPTAAIAVAGSDVLHQGALGILIDDTSAYAALTGRSPRQWGVSSVINVDFHAPVTSSSGRFESQAGFISRTGDWGFAAGTVRDGHGALIATVDQRMRYLPGDSSVHEKPWAPLRAADTLPPLDDILQPVHREARRAEFRLQTGPHLANPLGAMHGGIGLCVSEMAARVAWNEMVADEGVSFHTSNLRTTYVRPGDLSHDLDVRVQVVHASRSFVVLEVAILNRDAMPVVIALSTLHRSDGEWVVR</sequence>
<dbReference type="SUPFAM" id="SSF54637">
    <property type="entry name" value="Thioesterase/thiol ester dehydrase-isomerase"/>
    <property type="match status" value="2"/>
</dbReference>
<evidence type="ECO:0000259" key="3">
    <source>
        <dbReference type="Pfam" id="PF03061"/>
    </source>
</evidence>